<evidence type="ECO:0000256" key="8">
    <source>
        <dbReference type="ARBA" id="ARBA00023242"/>
    </source>
</evidence>
<feature type="compositionally biased region" description="Basic residues" evidence="10">
    <location>
        <begin position="1"/>
        <end position="10"/>
    </location>
</feature>
<keyword evidence="2" id="KW-0820">tRNA-binding</keyword>
<keyword evidence="5 9" id="KW-0949">S-adenosyl-L-methionine</keyword>
<dbReference type="PANTHER" id="PTHR22808:SF1">
    <property type="entry name" value="RNA CYTOSINE-C(5)-METHYLTRANSFERASE NSUN2-RELATED"/>
    <property type="match status" value="1"/>
</dbReference>
<keyword evidence="8" id="KW-0539">Nucleus</keyword>
<dbReference type="InterPro" id="IPR049560">
    <property type="entry name" value="MeTrfase_RsmB-F_NOP2_cat"/>
</dbReference>
<dbReference type="GO" id="GO:0005737">
    <property type="term" value="C:cytoplasm"/>
    <property type="evidence" value="ECO:0007669"/>
    <property type="project" value="TreeGrafter"/>
</dbReference>
<feature type="compositionally biased region" description="Acidic residues" evidence="10">
    <location>
        <begin position="208"/>
        <end position="224"/>
    </location>
</feature>
<comment type="caution">
    <text evidence="12">The sequence shown here is derived from an EMBL/GenBank/DDBJ whole genome shotgun (WGS) entry which is preliminary data.</text>
</comment>
<evidence type="ECO:0000256" key="3">
    <source>
        <dbReference type="ARBA" id="ARBA00022603"/>
    </source>
</evidence>
<dbReference type="InterPro" id="IPR001678">
    <property type="entry name" value="MeTrfase_RsmB-F_NOP2_dom"/>
</dbReference>
<reference evidence="12" key="1">
    <citation type="submission" date="2016-04" db="EMBL/GenBank/DDBJ databases">
        <authorList>
            <person name="Nguyen H.D."/>
            <person name="Samba Siva P."/>
            <person name="Cullis J."/>
            <person name="Levesque C.A."/>
            <person name="Hambleton S."/>
        </authorList>
    </citation>
    <scope>NUCLEOTIDE SEQUENCE</scope>
    <source>
        <strain evidence="12">DAOMC 236416</strain>
    </source>
</reference>
<evidence type="ECO:0000256" key="2">
    <source>
        <dbReference type="ARBA" id="ARBA00022555"/>
    </source>
</evidence>
<dbReference type="PANTHER" id="PTHR22808">
    <property type="entry name" value="NCL1 YEAST -RELATED NOL1/NOP2/FMU SUN DOMAIN-CONTAINING"/>
    <property type="match status" value="1"/>
</dbReference>
<feature type="region of interest" description="Disordered" evidence="10">
    <location>
        <begin position="691"/>
        <end position="762"/>
    </location>
</feature>
<name>A0A177TZ07_9BASI</name>
<dbReference type="PRINTS" id="PR02008">
    <property type="entry name" value="RCMTFAMILY"/>
</dbReference>
<feature type="binding site" evidence="9">
    <location>
        <begin position="300"/>
        <end position="306"/>
    </location>
    <ligand>
        <name>S-adenosyl-L-methionine</name>
        <dbReference type="ChEBI" id="CHEBI:59789"/>
    </ligand>
</feature>
<keyword evidence="3 9" id="KW-0489">Methyltransferase</keyword>
<feature type="compositionally biased region" description="Low complexity" evidence="10">
    <location>
        <begin position="1151"/>
        <end position="1161"/>
    </location>
</feature>
<dbReference type="SUPFAM" id="SSF53335">
    <property type="entry name" value="S-adenosyl-L-methionine-dependent methyltransferases"/>
    <property type="match status" value="1"/>
</dbReference>
<evidence type="ECO:0000256" key="9">
    <source>
        <dbReference type="PROSITE-ProRule" id="PRU01023"/>
    </source>
</evidence>
<feature type="region of interest" description="Disordered" evidence="10">
    <location>
        <begin position="1"/>
        <end position="80"/>
    </location>
</feature>
<dbReference type="GO" id="GO:0030488">
    <property type="term" value="P:tRNA methylation"/>
    <property type="evidence" value="ECO:0007669"/>
    <property type="project" value="TreeGrafter"/>
</dbReference>
<dbReference type="PROSITE" id="PS51686">
    <property type="entry name" value="SAM_MT_RSMB_NOP"/>
    <property type="match status" value="1"/>
</dbReference>
<evidence type="ECO:0000256" key="10">
    <source>
        <dbReference type="SAM" id="MobiDB-lite"/>
    </source>
</evidence>
<evidence type="ECO:0000256" key="5">
    <source>
        <dbReference type="ARBA" id="ARBA00022691"/>
    </source>
</evidence>
<dbReference type="InterPro" id="IPR023267">
    <property type="entry name" value="RCMT"/>
</dbReference>
<sequence>MGRGGSRRGGRGGGGGGGGGGEGGGGGGGGRGGRGRGRGRGGGGGRGRGRGGGRGGGPRDRNSEAAAAGGSGEYGDSWKNRPDEYFNAAFESYYLEQRLIDSPQEWKELMNAFRQPLPTTFRITSGVPSARLLEDAMKDHWVPFLSNVELPRLAPATAGLIRNGENRNHQNDDDNVDDEVALQAEGADDEAKDLPIKAEDTVSASQAEVEEEPSAEPIEDDEEPTLVPPPTQLPFYRPVGLGWQLDVKKNVIRKHPAFKAFQQWLVHETDSGCISRQEAVSMVPPLFLDVRSDHIVLDLCAAPGSKTAQLVEMLHTRGPSTTEALPRGTYDANPEGLVLANDSDTRRAHMLVHQASRIPSANLMVSNLDASMLPRIDVPWLPPTSDPKNTRPITRELKYDRILADVPCSGDGTLRKNIPIWKDWHSQNALGLHALQVRILLRGLALLREGGRLVYSTCSLNPIENEAVVAAALIEFGALKKNGGDVHLVDVSHEIPELIRRPGKRTWKVSPGRGKHLFAQASTTTEQPEDGANAEEAETQLPPDYVEYDHFVQTICAGQNPQDIKSDATREEDGIKLTCKRADMKEEALKSTWLPNFPYVESWADLQKRDATLAGRTPKTLWPPKSDEVADKLQLEKCMRFYPHLQNTGGFFVTVLEKRAPKDGYLHGEEGLAAGMRRAMERADLLADVKKEPTEADSKAESLQIEASAGTSAARVKRELSPENEESEAKRVKTEASVGESSEGALVKQEDEASADPNAHLKSDKYAADRAVKSSKQAVGASDFGHGQPNGIPYREDPMTFLSLEDAEVKACVDFFKLNVDDASAEANKTLRFVPRNLLSRNSEGKMVRSVNLVSYSARAIIAGGGRPGLVPKKDEDGNLEMDGDGDPVMVPSLHPSLNPVRLRLLSAGIKLFQRQDSTKAVQVDMNTPACKWRVTSDGLLVLLPYLNADKVVKISMNELAFLMSTNYPSLYDIEEHAPALAPKVRKMALGSHVVQVGGPDAVDEPELGDAPPTALSIKFDTSEEASTGEAKQQEEGGEPPSAESKEKSVAQRKGEALYNTRQEWVGRKLPVEIALPIWKAAASANLMIDKQVKSALSFRLFGRDLSTASGERHFNPAPPPKKKKDKKSGRPTRAEVAKDQEMADAEDEAMAAAAAAAGDS</sequence>
<proteinExistence type="inferred from homology"/>
<reference evidence="12" key="2">
    <citation type="journal article" date="2019" name="IMA Fungus">
        <title>Genome sequencing and comparison of five Tilletia species to identify candidate genes for the detection of regulated species infecting wheat.</title>
        <authorList>
            <person name="Nguyen H.D.T."/>
            <person name="Sultana T."/>
            <person name="Kesanakurti P."/>
            <person name="Hambleton S."/>
        </authorList>
    </citation>
    <scope>NUCLEOTIDE SEQUENCE</scope>
    <source>
        <strain evidence="12">DAOMC 236416</strain>
    </source>
</reference>
<comment type="similarity">
    <text evidence="9">Belongs to the class I-like SAM-binding methyltransferase superfamily. RsmB/NOP family.</text>
</comment>
<dbReference type="InterPro" id="IPR029063">
    <property type="entry name" value="SAM-dependent_MTases_sf"/>
</dbReference>
<keyword evidence="4 9" id="KW-0808">Transferase</keyword>
<keyword evidence="13" id="KW-1185">Reference proteome</keyword>
<dbReference type="Gene3D" id="3.40.50.150">
    <property type="entry name" value="Vaccinia Virus protein VP39"/>
    <property type="match status" value="2"/>
</dbReference>
<evidence type="ECO:0000259" key="11">
    <source>
        <dbReference type="PROSITE" id="PS51686"/>
    </source>
</evidence>
<dbReference type="InterPro" id="IPR023270">
    <property type="entry name" value="RCMT_NCL1"/>
</dbReference>
<dbReference type="AlphaFoldDB" id="A0A177TZ07"/>
<keyword evidence="6" id="KW-0819">tRNA processing</keyword>
<feature type="binding site" evidence="9">
    <location>
        <position position="342"/>
    </location>
    <ligand>
        <name>S-adenosyl-L-methionine</name>
        <dbReference type="ChEBI" id="CHEBI:59789"/>
    </ligand>
</feature>
<feature type="domain" description="SAM-dependent MTase RsmB/NOP-type" evidence="11">
    <location>
        <begin position="188"/>
        <end position="659"/>
    </location>
</feature>
<dbReference type="Proteomes" id="UP000077521">
    <property type="component" value="Unassembled WGS sequence"/>
</dbReference>
<feature type="region of interest" description="Disordered" evidence="10">
    <location>
        <begin position="1109"/>
        <end position="1161"/>
    </location>
</feature>
<dbReference type="GO" id="GO:0016428">
    <property type="term" value="F:tRNA (cytidine-5-)-methyltransferase activity"/>
    <property type="evidence" value="ECO:0007669"/>
    <property type="project" value="InterPro"/>
</dbReference>
<dbReference type="Pfam" id="PF25376">
    <property type="entry name" value="Pre-PUA_NSUN2"/>
    <property type="match status" value="1"/>
</dbReference>
<evidence type="ECO:0000256" key="6">
    <source>
        <dbReference type="ARBA" id="ARBA00022694"/>
    </source>
</evidence>
<feature type="compositionally biased region" description="Gly residues" evidence="10">
    <location>
        <begin position="11"/>
        <end position="32"/>
    </location>
</feature>
<keyword evidence="7 9" id="KW-0694">RNA-binding</keyword>
<dbReference type="PRINTS" id="PR02011">
    <property type="entry name" value="RCMTNCL1"/>
</dbReference>
<feature type="region of interest" description="Disordered" evidence="10">
    <location>
        <begin position="201"/>
        <end position="227"/>
    </location>
</feature>
<gene>
    <name evidence="12" type="ORF">A4X13_0g1323</name>
</gene>
<dbReference type="InterPro" id="IPR057285">
    <property type="entry name" value="Pre-PUA_NSUN2"/>
</dbReference>
<feature type="active site" description="Nucleophile" evidence="9">
    <location>
        <position position="458"/>
    </location>
</feature>
<feature type="compositionally biased region" description="Basic and acidic residues" evidence="10">
    <location>
        <begin position="1133"/>
        <end position="1142"/>
    </location>
</feature>
<feature type="region of interest" description="Disordered" evidence="10">
    <location>
        <begin position="1022"/>
        <end position="1055"/>
    </location>
</feature>
<dbReference type="GO" id="GO:0005634">
    <property type="term" value="C:nucleus"/>
    <property type="evidence" value="ECO:0007669"/>
    <property type="project" value="UniProtKB-SubCell"/>
</dbReference>
<feature type="binding site" evidence="9">
    <location>
        <position position="405"/>
    </location>
    <ligand>
        <name>S-adenosyl-L-methionine</name>
        <dbReference type="ChEBI" id="CHEBI:59789"/>
    </ligand>
</feature>
<feature type="compositionally biased region" description="Basic residues" evidence="10">
    <location>
        <begin position="1121"/>
        <end position="1131"/>
    </location>
</feature>
<feature type="compositionally biased region" description="Basic and acidic residues" evidence="10">
    <location>
        <begin position="691"/>
        <end position="700"/>
    </location>
</feature>
<dbReference type="GO" id="GO:0000049">
    <property type="term" value="F:tRNA binding"/>
    <property type="evidence" value="ECO:0007669"/>
    <property type="project" value="UniProtKB-KW"/>
</dbReference>
<evidence type="ECO:0000313" key="13">
    <source>
        <dbReference type="Proteomes" id="UP000077521"/>
    </source>
</evidence>
<evidence type="ECO:0000256" key="1">
    <source>
        <dbReference type="ARBA" id="ARBA00004123"/>
    </source>
</evidence>
<dbReference type="EMBL" id="LWDF02000051">
    <property type="protein sequence ID" value="KAE8258968.1"/>
    <property type="molecule type" value="Genomic_DNA"/>
</dbReference>
<accession>A0A177TZ07</accession>
<protein>
    <recommendedName>
        <fullName evidence="11">SAM-dependent MTase RsmB/NOP-type domain-containing protein</fullName>
    </recommendedName>
</protein>
<comment type="subcellular location">
    <subcellularLocation>
        <location evidence="1">Nucleus</location>
    </subcellularLocation>
</comment>
<feature type="compositionally biased region" description="Gly residues" evidence="10">
    <location>
        <begin position="40"/>
        <end position="56"/>
    </location>
</feature>
<organism evidence="12 13">
    <name type="scientific">Tilletia indica</name>
    <dbReference type="NCBI Taxonomy" id="43049"/>
    <lineage>
        <taxon>Eukaryota</taxon>
        <taxon>Fungi</taxon>
        <taxon>Dikarya</taxon>
        <taxon>Basidiomycota</taxon>
        <taxon>Ustilaginomycotina</taxon>
        <taxon>Exobasidiomycetes</taxon>
        <taxon>Tilletiales</taxon>
        <taxon>Tilletiaceae</taxon>
        <taxon>Tilletia</taxon>
    </lineage>
</organism>
<evidence type="ECO:0000256" key="4">
    <source>
        <dbReference type="ARBA" id="ARBA00022679"/>
    </source>
</evidence>
<evidence type="ECO:0000256" key="7">
    <source>
        <dbReference type="ARBA" id="ARBA00022884"/>
    </source>
</evidence>
<feature type="binding site" evidence="9">
    <location>
        <position position="369"/>
    </location>
    <ligand>
        <name>S-adenosyl-L-methionine</name>
        <dbReference type="ChEBI" id="CHEBI:59789"/>
    </ligand>
</feature>
<dbReference type="Pfam" id="PF01189">
    <property type="entry name" value="Methyltr_RsmB-F"/>
    <property type="match status" value="1"/>
</dbReference>
<feature type="compositionally biased region" description="Basic and acidic residues" evidence="10">
    <location>
        <begin position="1044"/>
        <end position="1055"/>
    </location>
</feature>
<evidence type="ECO:0000313" key="12">
    <source>
        <dbReference type="EMBL" id="KAE8258968.1"/>
    </source>
</evidence>
<feature type="compositionally biased region" description="Basic and acidic residues" evidence="10">
    <location>
        <begin position="716"/>
        <end position="734"/>
    </location>
</feature>